<dbReference type="Pfam" id="PF00561">
    <property type="entry name" value="Abhydrolase_1"/>
    <property type="match status" value="1"/>
</dbReference>
<feature type="domain" description="AB hydrolase-1" evidence="1">
    <location>
        <begin position="99"/>
        <end position="170"/>
    </location>
</feature>
<dbReference type="AlphaFoldDB" id="A0A1V2I7C2"/>
<reference evidence="3" key="1">
    <citation type="submission" date="2016-10" db="EMBL/GenBank/DDBJ databases">
        <title>Frankia sp. NRRL B-16386 Genome sequencing.</title>
        <authorList>
            <person name="Ghodhbane-Gtari F."/>
            <person name="Swanson E."/>
            <person name="Gueddou A."/>
            <person name="Hezbri K."/>
            <person name="Ktari K."/>
            <person name="Nouioui I."/>
            <person name="Morris K."/>
            <person name="Simpson S."/>
            <person name="Abebe-Akele F."/>
            <person name="Thomas K."/>
            <person name="Gtari M."/>
            <person name="Tisa L.S."/>
        </authorList>
    </citation>
    <scope>NUCLEOTIDE SEQUENCE [LARGE SCALE GENOMIC DNA]</scope>
    <source>
        <strain evidence="3">NRRL B-16386</strain>
    </source>
</reference>
<dbReference type="InterPro" id="IPR000073">
    <property type="entry name" value="AB_hydrolase_1"/>
</dbReference>
<keyword evidence="3" id="KW-1185">Reference proteome</keyword>
<name>A0A1V2I7C2_9ACTN</name>
<dbReference type="InterPro" id="IPR029058">
    <property type="entry name" value="AB_hydrolase_fold"/>
</dbReference>
<dbReference type="GO" id="GO:0016787">
    <property type="term" value="F:hydrolase activity"/>
    <property type="evidence" value="ECO:0007669"/>
    <property type="project" value="UniProtKB-KW"/>
</dbReference>
<comment type="caution">
    <text evidence="2">The sequence shown here is derived from an EMBL/GenBank/DDBJ whole genome shotgun (WGS) entry which is preliminary data.</text>
</comment>
<dbReference type="SUPFAM" id="SSF53474">
    <property type="entry name" value="alpha/beta-Hydrolases"/>
    <property type="match status" value="1"/>
</dbReference>
<keyword evidence="2" id="KW-0378">Hydrolase</keyword>
<dbReference type="Gene3D" id="3.40.50.1820">
    <property type="entry name" value="alpha/beta hydrolase"/>
    <property type="match status" value="1"/>
</dbReference>
<dbReference type="EMBL" id="MOMC01000046">
    <property type="protein sequence ID" value="ONH27293.1"/>
    <property type="molecule type" value="Genomic_DNA"/>
</dbReference>
<proteinExistence type="predicted"/>
<dbReference type="Proteomes" id="UP000188929">
    <property type="component" value="Unassembled WGS sequence"/>
</dbReference>
<evidence type="ECO:0000313" key="2">
    <source>
        <dbReference type="EMBL" id="ONH27293.1"/>
    </source>
</evidence>
<organism evidence="2 3">
    <name type="scientific">Pseudofrankia asymbiotica</name>
    <dbReference type="NCBI Taxonomy" id="1834516"/>
    <lineage>
        <taxon>Bacteria</taxon>
        <taxon>Bacillati</taxon>
        <taxon>Actinomycetota</taxon>
        <taxon>Actinomycetes</taxon>
        <taxon>Frankiales</taxon>
        <taxon>Frankiaceae</taxon>
        <taxon>Pseudofrankia</taxon>
    </lineage>
</organism>
<dbReference type="OrthoDB" id="6059224at2"/>
<protein>
    <submittedName>
        <fullName evidence="2">Alpha/beta hydrolase</fullName>
    </submittedName>
</protein>
<accession>A0A1V2I7C2</accession>
<sequence>MPANDDATITGWAAGVPFTALRPAGDPDRPAPLVVTWHMMDAPRSDAAFAAALPLAAVPAWRVHLGMPLVGRRPVEGAYEAALADPVLGYVDPVVRQATDEFPAALDALREQLPLRDGPIGIVGASLGGTVALNVLARLPVQVSAVALVNPAIRARTVVEIFTAAAGTSYPWGEQARAAAARLDFVTHAGLISGRSLPPAVLVVSGELDYPTSRGDAHELVLALQAGYPDTGRVRLSTIAGLEHPLAEPPGVDPAPQTPLAKAVDSVVSDWFQTNLSTDTVPTNAM</sequence>
<gene>
    <name evidence="2" type="ORF">BL253_22290</name>
</gene>
<evidence type="ECO:0000313" key="3">
    <source>
        <dbReference type="Proteomes" id="UP000188929"/>
    </source>
</evidence>
<dbReference type="STRING" id="1834516.BL253_22290"/>
<dbReference type="RefSeq" id="WP_076819134.1">
    <property type="nucleotide sequence ID" value="NZ_MOMC01000046.1"/>
</dbReference>
<evidence type="ECO:0000259" key="1">
    <source>
        <dbReference type="Pfam" id="PF00561"/>
    </source>
</evidence>